<organism evidence="1 2">
    <name type="scientific">Pyrus ussuriensis x Pyrus communis</name>
    <dbReference type="NCBI Taxonomy" id="2448454"/>
    <lineage>
        <taxon>Eukaryota</taxon>
        <taxon>Viridiplantae</taxon>
        <taxon>Streptophyta</taxon>
        <taxon>Embryophyta</taxon>
        <taxon>Tracheophyta</taxon>
        <taxon>Spermatophyta</taxon>
        <taxon>Magnoliopsida</taxon>
        <taxon>eudicotyledons</taxon>
        <taxon>Gunneridae</taxon>
        <taxon>Pentapetalae</taxon>
        <taxon>rosids</taxon>
        <taxon>fabids</taxon>
        <taxon>Rosales</taxon>
        <taxon>Rosaceae</taxon>
        <taxon>Amygdaloideae</taxon>
        <taxon>Maleae</taxon>
        <taxon>Pyrus</taxon>
    </lineage>
</organism>
<accession>A0A5N5FG00</accession>
<comment type="caution">
    <text evidence="1">The sequence shown here is derived from an EMBL/GenBank/DDBJ whole genome shotgun (WGS) entry which is preliminary data.</text>
</comment>
<proteinExistence type="predicted"/>
<dbReference type="OrthoDB" id="10251154at2759"/>
<reference evidence="1 2" key="1">
    <citation type="submission" date="2019-09" db="EMBL/GenBank/DDBJ databases">
        <authorList>
            <person name="Ou C."/>
        </authorList>
    </citation>
    <scope>NUCLEOTIDE SEQUENCE [LARGE SCALE GENOMIC DNA]</scope>
    <source>
        <strain evidence="1">S2</strain>
        <tissue evidence="1">Leaf</tissue>
    </source>
</reference>
<protein>
    <submittedName>
        <fullName evidence="1">Casein kinase I</fullName>
    </submittedName>
</protein>
<reference evidence="2" key="2">
    <citation type="submission" date="2019-10" db="EMBL/GenBank/DDBJ databases">
        <title>A de novo genome assembly of a pear dwarfing rootstock.</title>
        <authorList>
            <person name="Wang F."/>
            <person name="Wang J."/>
            <person name="Li S."/>
            <person name="Zhang Y."/>
            <person name="Fang M."/>
            <person name="Ma L."/>
            <person name="Zhao Y."/>
            <person name="Jiang S."/>
        </authorList>
    </citation>
    <scope>NUCLEOTIDE SEQUENCE [LARGE SCALE GENOMIC DNA]</scope>
</reference>
<keyword evidence="1" id="KW-0808">Transferase</keyword>
<dbReference type="Proteomes" id="UP000327157">
    <property type="component" value="Chromosome 13"/>
</dbReference>
<dbReference type="AlphaFoldDB" id="A0A5N5FG00"/>
<sequence>MEHVIAGKFKLGRKIGSGSLGELYLDVNVHSGEEVAVKLEKISDESDKREKKFLRGAQENLDGLKDKKLKGQLAVREELYGKSAQAAAKAEKIGPYLHVLLSVLRADAIR</sequence>
<evidence type="ECO:0000313" key="2">
    <source>
        <dbReference type="Proteomes" id="UP000327157"/>
    </source>
</evidence>
<keyword evidence="1" id="KW-0418">Kinase</keyword>
<dbReference type="EMBL" id="SMOL01000753">
    <property type="protein sequence ID" value="KAB2600162.1"/>
    <property type="molecule type" value="Genomic_DNA"/>
</dbReference>
<reference evidence="1 2" key="3">
    <citation type="submission" date="2019-11" db="EMBL/GenBank/DDBJ databases">
        <title>A de novo genome assembly of a pear dwarfing rootstock.</title>
        <authorList>
            <person name="Wang F."/>
            <person name="Wang J."/>
            <person name="Li S."/>
            <person name="Zhang Y."/>
            <person name="Fang M."/>
            <person name="Ma L."/>
            <person name="Zhao Y."/>
            <person name="Jiang S."/>
        </authorList>
    </citation>
    <scope>NUCLEOTIDE SEQUENCE [LARGE SCALE GENOMIC DNA]</scope>
    <source>
        <strain evidence="1">S2</strain>
        <tissue evidence="1">Leaf</tissue>
    </source>
</reference>
<dbReference type="GO" id="GO:0016301">
    <property type="term" value="F:kinase activity"/>
    <property type="evidence" value="ECO:0007669"/>
    <property type="project" value="UniProtKB-KW"/>
</dbReference>
<dbReference type="SUPFAM" id="SSF56112">
    <property type="entry name" value="Protein kinase-like (PK-like)"/>
    <property type="match status" value="1"/>
</dbReference>
<dbReference type="Gene3D" id="3.30.200.20">
    <property type="entry name" value="Phosphorylase Kinase, domain 1"/>
    <property type="match status" value="1"/>
</dbReference>
<dbReference type="InterPro" id="IPR011009">
    <property type="entry name" value="Kinase-like_dom_sf"/>
</dbReference>
<gene>
    <name evidence="1" type="ORF">D8674_010433</name>
</gene>
<keyword evidence="2" id="KW-1185">Reference proteome</keyword>
<evidence type="ECO:0000313" key="1">
    <source>
        <dbReference type="EMBL" id="KAB2600162.1"/>
    </source>
</evidence>
<name>A0A5N5FG00_9ROSA</name>